<keyword evidence="4 7" id="KW-0812">Transmembrane</keyword>
<dbReference type="OrthoDB" id="10856at2157"/>
<dbReference type="PANTHER" id="PTHR33508:SF1">
    <property type="entry name" value="UPF0056 MEMBRANE PROTEIN YHCE"/>
    <property type="match status" value="1"/>
</dbReference>
<dbReference type="PATRIC" id="fig|507754.4.peg.1140"/>
<evidence type="ECO:0000256" key="5">
    <source>
        <dbReference type="ARBA" id="ARBA00022989"/>
    </source>
</evidence>
<dbReference type="Proteomes" id="UP000050320">
    <property type="component" value="Unassembled WGS sequence"/>
</dbReference>
<feature type="transmembrane region" description="Helical" evidence="7">
    <location>
        <begin position="113"/>
        <end position="136"/>
    </location>
</feature>
<organism evidence="8 11">
    <name type="scientific">Acidiplasma aeolicum</name>
    <dbReference type="NCBI Taxonomy" id="507754"/>
    <lineage>
        <taxon>Archaea</taxon>
        <taxon>Methanobacteriati</taxon>
        <taxon>Thermoplasmatota</taxon>
        <taxon>Thermoplasmata</taxon>
        <taxon>Thermoplasmatales</taxon>
        <taxon>Ferroplasmaceae</taxon>
        <taxon>Acidiplasma</taxon>
    </lineage>
</organism>
<feature type="transmembrane region" description="Helical" evidence="7">
    <location>
        <begin position="148"/>
        <end position="165"/>
    </location>
</feature>
<evidence type="ECO:0000313" key="11">
    <source>
        <dbReference type="Proteomes" id="UP000050515"/>
    </source>
</evidence>
<dbReference type="EMBL" id="LJCQ01000133">
    <property type="protein sequence ID" value="KPV47101.1"/>
    <property type="molecule type" value="Genomic_DNA"/>
</dbReference>
<evidence type="ECO:0000256" key="6">
    <source>
        <dbReference type="ARBA" id="ARBA00023136"/>
    </source>
</evidence>
<evidence type="ECO:0000256" key="2">
    <source>
        <dbReference type="ARBA" id="ARBA00009784"/>
    </source>
</evidence>
<feature type="transmembrane region" description="Helical" evidence="7">
    <location>
        <begin position="12"/>
        <end position="34"/>
    </location>
</feature>
<evidence type="ECO:0000256" key="3">
    <source>
        <dbReference type="ARBA" id="ARBA00022475"/>
    </source>
</evidence>
<sequence length="209" mass="22749">MTLIITFVTVYVALFAIMNPIGAVPVLISLTDGYTIKERKDVIRKAVYTASGMIFGFMFLGIYIFDILGINLYDFEIAGGALLFKVGFDMLQGKISQTKMTQAEKEESSEREAIAIAPLGTPLLAGPGSITTAIIFFNEENIALTSRFITIIAIVLVLISSFIILKYSVKIFEKIGKTGSIVISRIMGLLLTAIAVDLIANGIIHIFNV</sequence>
<dbReference type="RefSeq" id="WP_054963971.1">
    <property type="nucleotide sequence ID" value="NZ_JBBYJF010000003.1"/>
</dbReference>
<dbReference type="EMBL" id="LKBG01000244">
    <property type="protein sequence ID" value="KQB34364.1"/>
    <property type="molecule type" value="Genomic_DNA"/>
</dbReference>
<evidence type="ECO:0000256" key="1">
    <source>
        <dbReference type="ARBA" id="ARBA00004651"/>
    </source>
</evidence>
<keyword evidence="10" id="KW-1185">Reference proteome</keyword>
<reference evidence="8 11" key="1">
    <citation type="submission" date="2015-09" db="EMBL/GenBank/DDBJ databases">
        <title>Draft genome sequence of Acidiplasma aeolicum DSM 18409.</title>
        <authorList>
            <person name="Hemp J."/>
        </authorList>
    </citation>
    <scope>NUCLEOTIDE SEQUENCE [LARGE SCALE GENOMIC DNA]</scope>
    <source>
        <strain evidence="8 11">V</strain>
    </source>
</reference>
<evidence type="ECO:0000256" key="4">
    <source>
        <dbReference type="ARBA" id="ARBA00022692"/>
    </source>
</evidence>
<evidence type="ECO:0000313" key="8">
    <source>
        <dbReference type="EMBL" id="KPV47101.1"/>
    </source>
</evidence>
<name>A0A0N8PQH0_9ARCH</name>
<keyword evidence="3" id="KW-1003">Cell membrane</keyword>
<accession>A0A0N8PQH0</accession>
<dbReference type="GO" id="GO:0005886">
    <property type="term" value="C:plasma membrane"/>
    <property type="evidence" value="ECO:0007669"/>
    <property type="project" value="UniProtKB-SubCell"/>
</dbReference>
<dbReference type="PANTHER" id="PTHR33508">
    <property type="entry name" value="UPF0056 MEMBRANE PROTEIN YHCE"/>
    <property type="match status" value="1"/>
</dbReference>
<comment type="subcellular location">
    <subcellularLocation>
        <location evidence="1 7">Cell membrane</location>
        <topology evidence="1 7">Multi-pass membrane protein</topology>
    </subcellularLocation>
</comment>
<reference evidence="9 10" key="2">
    <citation type="submission" date="2015-09" db="EMBL/GenBank/DDBJ databases">
        <title>Heavy metals and arsenic resistance mechanisms in polyextremophilic archaea of the family Ferroplasmaceae.</title>
        <authorList>
            <person name="Bulaev A.G."/>
            <person name="Kanygina A.V."/>
        </authorList>
    </citation>
    <scope>NUCLEOTIDE SEQUENCE [LARGE SCALE GENOMIC DNA]</scope>
    <source>
        <strain evidence="9 10">VT</strain>
    </source>
</reference>
<evidence type="ECO:0000313" key="9">
    <source>
        <dbReference type="EMBL" id="KQB34364.1"/>
    </source>
</evidence>
<comment type="caution">
    <text evidence="8">The sequence shown here is derived from an EMBL/GenBank/DDBJ whole genome shotgun (WGS) entry which is preliminary data.</text>
</comment>
<protein>
    <recommendedName>
        <fullName evidence="7">UPF0056 membrane protein</fullName>
    </recommendedName>
</protein>
<evidence type="ECO:0000256" key="7">
    <source>
        <dbReference type="RuleBase" id="RU362048"/>
    </source>
</evidence>
<dbReference type="InterPro" id="IPR002771">
    <property type="entry name" value="Multi_antbiot-R_MarC"/>
</dbReference>
<dbReference type="Proteomes" id="UP000050515">
    <property type="component" value="Unassembled WGS sequence"/>
</dbReference>
<dbReference type="AlphaFoldDB" id="A0A0N8PQH0"/>
<feature type="transmembrane region" description="Helical" evidence="7">
    <location>
        <begin position="46"/>
        <end position="65"/>
    </location>
</feature>
<evidence type="ECO:0000313" key="10">
    <source>
        <dbReference type="Proteomes" id="UP000050320"/>
    </source>
</evidence>
<proteinExistence type="inferred from homology"/>
<keyword evidence="6 7" id="KW-0472">Membrane</keyword>
<gene>
    <name evidence="9" type="ORF">AOG54_05085</name>
    <name evidence="8" type="ORF">SE19_02490</name>
</gene>
<feature type="transmembrane region" description="Helical" evidence="7">
    <location>
        <begin position="186"/>
        <end position="207"/>
    </location>
</feature>
<keyword evidence="5 7" id="KW-1133">Transmembrane helix</keyword>
<comment type="caution">
    <text evidence="7">Lacks conserved residue(s) required for the propagation of feature annotation.</text>
</comment>
<comment type="similarity">
    <text evidence="2 7">Belongs to the UPF0056 (MarC) family.</text>
</comment>
<dbReference type="Pfam" id="PF01914">
    <property type="entry name" value="MarC"/>
    <property type="match status" value="1"/>
</dbReference>
<dbReference type="NCBIfam" id="TIGR00427">
    <property type="entry name" value="NAAT family transporter"/>
    <property type="match status" value="1"/>
</dbReference>